<feature type="domain" description="Protein SirB1 N-terminal" evidence="2">
    <location>
        <begin position="43"/>
        <end position="193"/>
    </location>
</feature>
<proteinExistence type="inferred from homology"/>
<dbReference type="Gene3D" id="1.25.40.10">
    <property type="entry name" value="Tetratricopeptide repeat domain"/>
    <property type="match status" value="1"/>
</dbReference>
<comment type="caution">
    <text evidence="3">The sequence shown here is derived from an EMBL/GenBank/DDBJ whole genome shotgun (WGS) entry which is preliminary data.</text>
</comment>
<evidence type="ECO:0000313" key="3">
    <source>
        <dbReference type="EMBL" id="KPQ36761.1"/>
    </source>
</evidence>
<dbReference type="STRING" id="1666911.HLUCCA11_04545"/>
<evidence type="ECO:0000256" key="1">
    <source>
        <dbReference type="ARBA" id="ARBA00007100"/>
    </source>
</evidence>
<evidence type="ECO:0000259" key="2">
    <source>
        <dbReference type="Pfam" id="PF13369"/>
    </source>
</evidence>
<dbReference type="Pfam" id="PF13371">
    <property type="entry name" value="TPR_9"/>
    <property type="match status" value="1"/>
</dbReference>
<dbReference type="Pfam" id="PF13369">
    <property type="entry name" value="Transglut_core2"/>
    <property type="match status" value="1"/>
</dbReference>
<reference evidence="3 4" key="1">
    <citation type="submission" date="2015-09" db="EMBL/GenBank/DDBJ databases">
        <title>Identification and resolution of microdiversity through metagenomic sequencing of parallel consortia.</title>
        <authorList>
            <person name="Nelson W.C."/>
            <person name="Romine M.F."/>
            <person name="Lindemann S.R."/>
        </authorList>
    </citation>
    <scope>NUCLEOTIDE SEQUENCE [LARGE SCALE GENOMIC DNA]</scope>
    <source>
        <strain evidence="3">Ana</strain>
    </source>
</reference>
<sequence>MRLSPAGQRFYQEVQKADGRINLALAALYIAQEEYWDMEPAGYLEKLDKMAAAVRSRLPARRYPLKVIQVMNQYLFEELQFAGNRQNYYEPDNSHLNCVIDRRLGIPITLSLVYLEIAARINFPMVGVGIPGHFLIRPVVDDMAIFVDPFQQGEVMFLEDCQERFYRQYGADTVWQDDFLNAVTPKALLGRMLMNLKAVYLSLEDFKNTVLTLDKLLLLMPGEPQQLRDRGLLHYELKNYDLAQQDLKAYLRSHPKAPDSQNIQKILERIGR</sequence>
<protein>
    <recommendedName>
        <fullName evidence="2">Protein SirB1 N-terminal domain-containing protein</fullName>
    </recommendedName>
</protein>
<dbReference type="EMBL" id="LJZR01000004">
    <property type="protein sequence ID" value="KPQ36761.1"/>
    <property type="molecule type" value="Genomic_DNA"/>
</dbReference>
<gene>
    <name evidence="3" type="ORF">HLUCCA11_04545</name>
</gene>
<accession>A0A0P8A1E0</accession>
<dbReference type="PATRIC" id="fig|1666911.3.peg.2912"/>
<name>A0A0P8A1E0_9CYAN</name>
<dbReference type="InterPro" id="IPR011990">
    <property type="entry name" value="TPR-like_helical_dom_sf"/>
</dbReference>
<evidence type="ECO:0000313" key="4">
    <source>
        <dbReference type="Proteomes" id="UP000050465"/>
    </source>
</evidence>
<dbReference type="Proteomes" id="UP000050465">
    <property type="component" value="Unassembled WGS sequence"/>
</dbReference>
<organism evidence="3 4">
    <name type="scientific">Phormidesmis priestleyi Ana</name>
    <dbReference type="NCBI Taxonomy" id="1666911"/>
    <lineage>
        <taxon>Bacteria</taxon>
        <taxon>Bacillati</taxon>
        <taxon>Cyanobacteriota</taxon>
        <taxon>Cyanophyceae</taxon>
        <taxon>Leptolyngbyales</taxon>
        <taxon>Leptolyngbyaceae</taxon>
        <taxon>Phormidesmis</taxon>
    </lineage>
</organism>
<dbReference type="SUPFAM" id="SSF48452">
    <property type="entry name" value="TPR-like"/>
    <property type="match status" value="1"/>
</dbReference>
<dbReference type="AlphaFoldDB" id="A0A0P8A1E0"/>
<comment type="similarity">
    <text evidence="1">Belongs to the UPF0162 family.</text>
</comment>
<dbReference type="InterPro" id="IPR032698">
    <property type="entry name" value="SirB1_N"/>
</dbReference>
<dbReference type="PANTHER" id="PTHR31350:SF21">
    <property type="entry name" value="F-BOX ONLY PROTEIN 21"/>
    <property type="match status" value="1"/>
</dbReference>
<dbReference type="PANTHER" id="PTHR31350">
    <property type="entry name" value="SI:DKEY-261L7.2"/>
    <property type="match status" value="1"/>
</dbReference>